<accession>A0A419HQH3</accession>
<dbReference type="RefSeq" id="WP_120026267.1">
    <property type="nucleotide sequence ID" value="NZ_QZFV01000128.1"/>
</dbReference>
<protein>
    <submittedName>
        <fullName evidence="2">SDR family NAD(P)-dependent oxidoreductase</fullName>
    </submittedName>
</protein>
<dbReference type="OrthoDB" id="4577644at2"/>
<gene>
    <name evidence="2" type="ORF">D5S19_27395</name>
</gene>
<dbReference type="PRINTS" id="PR00081">
    <property type="entry name" value="GDHRDH"/>
</dbReference>
<dbReference type="EMBL" id="QZFV01000128">
    <property type="protein sequence ID" value="RJQ78724.1"/>
    <property type="molecule type" value="Genomic_DNA"/>
</dbReference>
<dbReference type="GO" id="GO:0016491">
    <property type="term" value="F:oxidoreductase activity"/>
    <property type="evidence" value="ECO:0007669"/>
    <property type="project" value="UniProtKB-KW"/>
</dbReference>
<dbReference type="InterPro" id="IPR036291">
    <property type="entry name" value="NAD(P)-bd_dom_sf"/>
</dbReference>
<reference evidence="2 3" key="1">
    <citation type="submission" date="2018-09" db="EMBL/GenBank/DDBJ databases">
        <title>YIM PH 21725 draft genome.</title>
        <authorList>
            <person name="Miao C."/>
        </authorList>
    </citation>
    <scope>NUCLEOTIDE SEQUENCE [LARGE SCALE GENOMIC DNA]</scope>
    <source>
        <strain evidence="3">YIM PH21725</strain>
    </source>
</reference>
<dbReference type="InterPro" id="IPR002347">
    <property type="entry name" value="SDR_fam"/>
</dbReference>
<name>A0A419HQH3_9PSEU</name>
<sequence length="304" mass="32157">MAWNPEALPDLPGRTFAVTGATAGIGYFIAEQLAGTGAHVVLLGRAPERLRTAVTTLRARVGSARLSTIPLDLADLGSVAGAAERLVRLGRVDALIENAGITAPGPLRRSTEQGFELAMGTNHFGHFALTALAMPVLTASAARIVSMGSLITRLRRFDLDDLQSARSYSDFRAYTQSKHAVQSFGLELDRRLRAAGYPVRSIVAQPGFSLDRSTPDRPGISTRVPAFRLLAPVCQGKDHGAWSAVRAAADPSVEGGTYLGPARLGVGRPVPGTAPATSRDPALASRLWTVSEELTGIPFRITAQ</sequence>
<comment type="caution">
    <text evidence="2">The sequence shown here is derived from an EMBL/GenBank/DDBJ whole genome shotgun (WGS) entry which is preliminary data.</text>
</comment>
<dbReference type="AlphaFoldDB" id="A0A419HQH3"/>
<organism evidence="2 3">
    <name type="scientific">Amycolatopsis panacis</name>
    <dbReference type="NCBI Taxonomy" id="2340917"/>
    <lineage>
        <taxon>Bacteria</taxon>
        <taxon>Bacillati</taxon>
        <taxon>Actinomycetota</taxon>
        <taxon>Actinomycetes</taxon>
        <taxon>Pseudonocardiales</taxon>
        <taxon>Pseudonocardiaceae</taxon>
        <taxon>Amycolatopsis</taxon>
    </lineage>
</organism>
<proteinExistence type="predicted"/>
<evidence type="ECO:0000256" key="1">
    <source>
        <dbReference type="ARBA" id="ARBA00023002"/>
    </source>
</evidence>
<dbReference type="PANTHER" id="PTHR43157:SF31">
    <property type="entry name" value="PHOSPHATIDYLINOSITOL-GLYCAN BIOSYNTHESIS CLASS F PROTEIN"/>
    <property type="match status" value="1"/>
</dbReference>
<dbReference type="Pfam" id="PF00106">
    <property type="entry name" value="adh_short"/>
    <property type="match status" value="1"/>
</dbReference>
<dbReference type="PANTHER" id="PTHR43157">
    <property type="entry name" value="PHOSPHATIDYLINOSITOL-GLYCAN BIOSYNTHESIS CLASS F PROTEIN-RELATED"/>
    <property type="match status" value="1"/>
</dbReference>
<dbReference type="SUPFAM" id="SSF51735">
    <property type="entry name" value="NAD(P)-binding Rossmann-fold domains"/>
    <property type="match status" value="1"/>
</dbReference>
<keyword evidence="1" id="KW-0560">Oxidoreductase</keyword>
<keyword evidence="3" id="KW-1185">Reference proteome</keyword>
<dbReference type="Gene3D" id="3.40.50.720">
    <property type="entry name" value="NAD(P)-binding Rossmann-like Domain"/>
    <property type="match status" value="1"/>
</dbReference>
<evidence type="ECO:0000313" key="3">
    <source>
        <dbReference type="Proteomes" id="UP000285112"/>
    </source>
</evidence>
<dbReference type="Proteomes" id="UP000285112">
    <property type="component" value="Unassembled WGS sequence"/>
</dbReference>
<evidence type="ECO:0000313" key="2">
    <source>
        <dbReference type="EMBL" id="RJQ78724.1"/>
    </source>
</evidence>